<accession>A0A3S5CM85</accession>
<protein>
    <submittedName>
        <fullName evidence="1">Uncharacterized protein</fullName>
    </submittedName>
</protein>
<reference evidence="1" key="1">
    <citation type="submission" date="2018-11" db="EMBL/GenBank/DDBJ databases">
        <authorList>
            <consortium name="Pathogen Informatics"/>
        </authorList>
    </citation>
    <scope>NUCLEOTIDE SEQUENCE</scope>
</reference>
<evidence type="ECO:0000313" key="1">
    <source>
        <dbReference type="EMBL" id="VEL20198.1"/>
    </source>
</evidence>
<dbReference type="Proteomes" id="UP000784294">
    <property type="component" value="Unassembled WGS sequence"/>
</dbReference>
<dbReference type="AlphaFoldDB" id="A0A3S5CM85"/>
<evidence type="ECO:0000313" key="2">
    <source>
        <dbReference type="Proteomes" id="UP000784294"/>
    </source>
</evidence>
<organism evidence="1 2">
    <name type="scientific">Protopolystoma xenopodis</name>
    <dbReference type="NCBI Taxonomy" id="117903"/>
    <lineage>
        <taxon>Eukaryota</taxon>
        <taxon>Metazoa</taxon>
        <taxon>Spiralia</taxon>
        <taxon>Lophotrochozoa</taxon>
        <taxon>Platyhelminthes</taxon>
        <taxon>Monogenea</taxon>
        <taxon>Polyopisthocotylea</taxon>
        <taxon>Polystomatidea</taxon>
        <taxon>Polystomatidae</taxon>
        <taxon>Protopolystoma</taxon>
    </lineage>
</organism>
<proteinExistence type="predicted"/>
<gene>
    <name evidence="1" type="ORF">PXEA_LOCUS13638</name>
</gene>
<name>A0A3S5CM85_9PLAT</name>
<keyword evidence="2" id="KW-1185">Reference proteome</keyword>
<sequence length="85" mass="9415">MLFANLATQPSSLTLPGSTVCRLSSVACRHIGLTQIHASQLYLHMFVHSSGVSMGQGSAWLCFFACQPLQIRRHRLIRALSYRSP</sequence>
<comment type="caution">
    <text evidence="1">The sequence shown here is derived from an EMBL/GenBank/DDBJ whole genome shotgun (WGS) entry which is preliminary data.</text>
</comment>
<dbReference type="EMBL" id="CAAALY010045250">
    <property type="protein sequence ID" value="VEL20198.1"/>
    <property type="molecule type" value="Genomic_DNA"/>
</dbReference>